<dbReference type="EMBL" id="WCSY01000012">
    <property type="protein sequence ID" value="KAB4311612.1"/>
    <property type="molecule type" value="Genomic_DNA"/>
</dbReference>
<evidence type="ECO:0000313" key="3">
    <source>
        <dbReference type="EMBL" id="RHD90220.1"/>
    </source>
</evidence>
<reference evidence="2 8" key="2">
    <citation type="journal article" date="2019" name="Nat. Med.">
        <title>A library of human gut bacterial isolates paired with longitudinal multiomics data enables mechanistic microbiome research.</title>
        <authorList>
            <person name="Poyet M."/>
            <person name="Groussin M."/>
            <person name="Gibbons S.M."/>
            <person name="Avila-Pacheco J."/>
            <person name="Jiang X."/>
            <person name="Kearney S.M."/>
            <person name="Perrotta A.R."/>
            <person name="Berdy B."/>
            <person name="Zhao S."/>
            <person name="Lieberman T.D."/>
            <person name="Swanson P.K."/>
            <person name="Smith M."/>
            <person name="Roesemann S."/>
            <person name="Alexander J.E."/>
            <person name="Rich S.A."/>
            <person name="Livny J."/>
            <person name="Vlamakis H."/>
            <person name="Clish C."/>
            <person name="Bullock K."/>
            <person name="Deik A."/>
            <person name="Scott J."/>
            <person name="Pierce K.A."/>
            <person name="Xavier R.J."/>
            <person name="Alm E.J."/>
        </authorList>
    </citation>
    <scope>NUCLEOTIDE SEQUENCE [LARGE SCALE GENOMIC DNA]</scope>
    <source>
        <strain evidence="2 8">BIOML-A188</strain>
    </source>
</reference>
<dbReference type="Proteomes" id="UP000284785">
    <property type="component" value="Unassembled WGS sequence"/>
</dbReference>
<evidence type="ECO:0000313" key="5">
    <source>
        <dbReference type="EMBL" id="UYU90523.1"/>
    </source>
</evidence>
<name>A0A2J6A6K4_BACT4</name>
<evidence type="ECO:0000313" key="6">
    <source>
        <dbReference type="Proteomes" id="UP000283616"/>
    </source>
</evidence>
<dbReference type="RefSeq" id="WP_022470228.1">
    <property type="nucleotide sequence ID" value="NZ_AP022660.1"/>
</dbReference>
<reference evidence="6 7" key="1">
    <citation type="submission" date="2018-08" db="EMBL/GenBank/DDBJ databases">
        <title>A genome reference for cultivated species of the human gut microbiota.</title>
        <authorList>
            <person name="Zou Y."/>
            <person name="Xue W."/>
            <person name="Luo G."/>
        </authorList>
    </citation>
    <scope>NUCLEOTIDE SEQUENCE [LARGE SCALE GENOMIC DNA]</scope>
    <source>
        <strain evidence="4 6">AF37-12</strain>
        <strain evidence="3 7">AM30-26</strain>
    </source>
</reference>
<dbReference type="Proteomes" id="UP000500882">
    <property type="component" value="Chromosome"/>
</dbReference>
<dbReference type="Proteomes" id="UP000440614">
    <property type="component" value="Unassembled WGS sequence"/>
</dbReference>
<dbReference type="AlphaFoldDB" id="A0A2J6A6K4"/>
<dbReference type="EMBL" id="CP083685">
    <property type="protein sequence ID" value="UYU90523.1"/>
    <property type="molecule type" value="Genomic_DNA"/>
</dbReference>
<dbReference type="EMBL" id="QROV01000016">
    <property type="protein sequence ID" value="RHL57531.1"/>
    <property type="molecule type" value="Genomic_DNA"/>
</dbReference>
<dbReference type="InterPro" id="IPR025905">
    <property type="entry name" value="NVEALA"/>
</dbReference>
<gene>
    <name evidence="1" type="ORF">BatF92_23720</name>
    <name evidence="4" type="ORF">DW011_14685</name>
    <name evidence="3" type="ORF">DW780_04320</name>
    <name evidence="2" type="ORF">GAO51_13795</name>
    <name evidence="5" type="ORF">KQP74_21790</name>
</gene>
<evidence type="ECO:0000313" key="1">
    <source>
        <dbReference type="EMBL" id="BCA50430.1"/>
    </source>
</evidence>
<reference evidence="1 9" key="3">
    <citation type="submission" date="2020-02" db="EMBL/GenBank/DDBJ databases">
        <title>Whole-genome sequencing and comparative analysis of the genomes of Bacteroides thetaiotaomicron and Escherichia coli isolated from a healthy resident in Vietnam.</title>
        <authorList>
            <person name="Mohsin M."/>
            <person name="Tanaka K."/>
            <person name="Kawahara R."/>
            <person name="Kondo S."/>
            <person name="Noguchi H."/>
            <person name="Motooka D."/>
            <person name="Nakamura S."/>
            <person name="Khong D.T."/>
            <person name="Nguyen T.N."/>
            <person name="Tran H.T."/>
            <person name="Yamamoto Y."/>
        </authorList>
    </citation>
    <scope>NUCLEOTIDE SEQUENCE [LARGE SCALE GENOMIC DNA]</scope>
    <source>
        <strain evidence="1 9">F9-2</strain>
    </source>
</reference>
<dbReference type="EMBL" id="AP022660">
    <property type="protein sequence ID" value="BCA50430.1"/>
    <property type="molecule type" value="Genomic_DNA"/>
</dbReference>
<sequence length="86" mass="9494">MKKKLMGIVTIIAIAAVAGYNVYASRSNVKLSDLALANVEALADSSEGSQSDCNTYCMVSYFDTCIIRYTNNTFTTCYDSRIRRSN</sequence>
<protein>
    <submittedName>
        <fullName evidence="5">NVEALA domain-containing protein</fullName>
    </submittedName>
</protein>
<organism evidence="3 7">
    <name type="scientific">Bacteroides thetaiotaomicron</name>
    <dbReference type="NCBI Taxonomy" id="818"/>
    <lineage>
        <taxon>Bacteria</taxon>
        <taxon>Pseudomonadati</taxon>
        <taxon>Bacteroidota</taxon>
        <taxon>Bacteroidia</taxon>
        <taxon>Bacteroidales</taxon>
        <taxon>Bacteroidaceae</taxon>
        <taxon>Bacteroides</taxon>
    </lineage>
</organism>
<accession>A0A2J6A6K4</accession>
<evidence type="ECO:0000313" key="2">
    <source>
        <dbReference type="EMBL" id="KAB4311612.1"/>
    </source>
</evidence>
<dbReference type="Proteomes" id="UP001162960">
    <property type="component" value="Chromosome"/>
</dbReference>
<dbReference type="EMBL" id="QSJP01000003">
    <property type="protein sequence ID" value="RHD90220.1"/>
    <property type="molecule type" value="Genomic_DNA"/>
</dbReference>
<evidence type="ECO:0000313" key="7">
    <source>
        <dbReference type="Proteomes" id="UP000284785"/>
    </source>
</evidence>
<proteinExistence type="predicted"/>
<dbReference type="Proteomes" id="UP000283616">
    <property type="component" value="Unassembled WGS sequence"/>
</dbReference>
<reference evidence="5" key="4">
    <citation type="submission" date="2021-06" db="EMBL/GenBank/DDBJ databases">
        <title>Interrogation of the integrated mobile genetic elements in gut-associated Bacteroides with a consensus prediction approach.</title>
        <authorList>
            <person name="Campbell D.E."/>
            <person name="Leigh J.R."/>
            <person name="Kim T."/>
            <person name="England W."/>
            <person name="Whitaker R.J."/>
            <person name="Degnan P.H."/>
        </authorList>
    </citation>
    <scope>NUCLEOTIDE SEQUENCE</scope>
    <source>
        <strain evidence="5">VPI-3443</strain>
    </source>
</reference>
<evidence type="ECO:0000313" key="8">
    <source>
        <dbReference type="Proteomes" id="UP000440614"/>
    </source>
</evidence>
<evidence type="ECO:0000313" key="9">
    <source>
        <dbReference type="Proteomes" id="UP000500882"/>
    </source>
</evidence>
<dbReference type="Pfam" id="PF14055">
    <property type="entry name" value="NVEALA"/>
    <property type="match status" value="1"/>
</dbReference>
<evidence type="ECO:0000313" key="4">
    <source>
        <dbReference type="EMBL" id="RHL57531.1"/>
    </source>
</evidence>